<reference evidence="1 2" key="1">
    <citation type="journal article" date="2021" name="J. Hered.">
        <title>A chromosome-level genome assembly of the parasitoid wasp, Cotesia glomerata (Hymenoptera: Braconidae).</title>
        <authorList>
            <person name="Pinto B.J."/>
            <person name="Weis J.J."/>
            <person name="Gamble T."/>
            <person name="Ode P.J."/>
            <person name="Paul R."/>
            <person name="Zaspel J.M."/>
        </authorList>
    </citation>
    <scope>NUCLEOTIDE SEQUENCE [LARGE SCALE GENOMIC DNA]</scope>
    <source>
        <strain evidence="1">CgM1</strain>
    </source>
</reference>
<sequence>MWVLGFGDKSIESTKHRKPYKSTQDNVAGILVRAGKGTEHEQESWKKTPYCTLASVFSPPSCILVYSVPG</sequence>
<organism evidence="1 2">
    <name type="scientific">Cotesia glomerata</name>
    <name type="common">Lepidopteran parasitic wasp</name>
    <name type="synonym">Apanteles glomeratus</name>
    <dbReference type="NCBI Taxonomy" id="32391"/>
    <lineage>
        <taxon>Eukaryota</taxon>
        <taxon>Metazoa</taxon>
        <taxon>Ecdysozoa</taxon>
        <taxon>Arthropoda</taxon>
        <taxon>Hexapoda</taxon>
        <taxon>Insecta</taxon>
        <taxon>Pterygota</taxon>
        <taxon>Neoptera</taxon>
        <taxon>Endopterygota</taxon>
        <taxon>Hymenoptera</taxon>
        <taxon>Apocrita</taxon>
        <taxon>Ichneumonoidea</taxon>
        <taxon>Braconidae</taxon>
        <taxon>Microgastrinae</taxon>
        <taxon>Cotesia</taxon>
    </lineage>
</organism>
<accession>A0AAV7ITN4</accession>
<dbReference type="AlphaFoldDB" id="A0AAV7ITN4"/>
<dbReference type="EMBL" id="JAHXZJ010000747">
    <property type="protein sequence ID" value="KAH0557678.1"/>
    <property type="molecule type" value="Genomic_DNA"/>
</dbReference>
<protein>
    <submittedName>
        <fullName evidence="1">Uncharacterized protein</fullName>
    </submittedName>
</protein>
<feature type="non-terminal residue" evidence="1">
    <location>
        <position position="70"/>
    </location>
</feature>
<dbReference type="Proteomes" id="UP000826195">
    <property type="component" value="Unassembled WGS sequence"/>
</dbReference>
<proteinExistence type="predicted"/>
<gene>
    <name evidence="1" type="ORF">KQX54_010197</name>
</gene>
<keyword evidence="2" id="KW-1185">Reference proteome</keyword>
<comment type="caution">
    <text evidence="1">The sequence shown here is derived from an EMBL/GenBank/DDBJ whole genome shotgun (WGS) entry which is preliminary data.</text>
</comment>
<evidence type="ECO:0000313" key="2">
    <source>
        <dbReference type="Proteomes" id="UP000826195"/>
    </source>
</evidence>
<name>A0AAV7ITN4_COTGL</name>
<evidence type="ECO:0000313" key="1">
    <source>
        <dbReference type="EMBL" id="KAH0557678.1"/>
    </source>
</evidence>